<gene>
    <name evidence="3" type="ORF">M437DRAFT_51842</name>
</gene>
<evidence type="ECO:0000256" key="1">
    <source>
        <dbReference type="SAM" id="MobiDB-lite"/>
    </source>
</evidence>
<proteinExistence type="predicted"/>
<keyword evidence="2" id="KW-1133">Transmembrane helix</keyword>
<feature type="compositionally biased region" description="Acidic residues" evidence="1">
    <location>
        <begin position="284"/>
        <end position="299"/>
    </location>
</feature>
<feature type="transmembrane region" description="Helical" evidence="2">
    <location>
        <begin position="76"/>
        <end position="93"/>
    </location>
</feature>
<dbReference type="HOGENOM" id="CLU_900095_0_0_1"/>
<keyword evidence="2" id="KW-0812">Transmembrane</keyword>
<feature type="transmembrane region" description="Helical" evidence="2">
    <location>
        <begin position="7"/>
        <end position="25"/>
    </location>
</feature>
<dbReference type="GeneID" id="63915624"/>
<name>A0A074VQC1_AURM1</name>
<keyword evidence="2" id="KW-0472">Membrane</keyword>
<dbReference type="AlphaFoldDB" id="A0A074VQC1"/>
<protein>
    <submittedName>
        <fullName evidence="3">Uncharacterized protein</fullName>
    </submittedName>
</protein>
<organism evidence="3 4">
    <name type="scientific">Aureobasidium melanogenum (strain CBS 110374)</name>
    <name type="common">Aureobasidium pullulans var. melanogenum</name>
    <dbReference type="NCBI Taxonomy" id="1043003"/>
    <lineage>
        <taxon>Eukaryota</taxon>
        <taxon>Fungi</taxon>
        <taxon>Dikarya</taxon>
        <taxon>Ascomycota</taxon>
        <taxon>Pezizomycotina</taxon>
        <taxon>Dothideomycetes</taxon>
        <taxon>Dothideomycetidae</taxon>
        <taxon>Dothideales</taxon>
        <taxon>Saccotheciaceae</taxon>
        <taxon>Aureobasidium</taxon>
    </lineage>
</organism>
<evidence type="ECO:0000256" key="2">
    <source>
        <dbReference type="SAM" id="Phobius"/>
    </source>
</evidence>
<feature type="region of interest" description="Disordered" evidence="1">
    <location>
        <begin position="282"/>
        <end position="314"/>
    </location>
</feature>
<dbReference type="EMBL" id="KL584838">
    <property type="protein sequence ID" value="KEQ61364.1"/>
    <property type="molecule type" value="Genomic_DNA"/>
</dbReference>
<feature type="transmembrane region" description="Helical" evidence="2">
    <location>
        <begin position="244"/>
        <end position="261"/>
    </location>
</feature>
<sequence length="314" mass="34693">MTFHITAPLLRILVAIPIFLLGFKICDTVNRPLPLTRDLSTLLSNQTLTLELPGHSDTVVATAYIPISLYDHGRNSVFWCALLALANAGAYVIDKLRHHIFSQLLALDESAKKVPKGGVLKFYLQGVRNLNLTGWVNATGPRDTFLAWLFSLLALTGALYPTIVAGIQNLASDSVATQLDYFFTSGRASNDTVFGSSSGHGTYTLESWTCQIAPLVSSPADMTTSARVREVLTQSCRDGHSSRYLLLIMLPFTILMLLLIVKPHWFTFTLGAEKRPAWMSVPLEETDKDVESDDDDEDPMAAYGNNARDQWQLN</sequence>
<keyword evidence="4" id="KW-1185">Reference proteome</keyword>
<dbReference type="Proteomes" id="UP000030672">
    <property type="component" value="Unassembled WGS sequence"/>
</dbReference>
<accession>A0A074VQC1</accession>
<evidence type="ECO:0000313" key="3">
    <source>
        <dbReference type="EMBL" id="KEQ61364.1"/>
    </source>
</evidence>
<feature type="transmembrane region" description="Helical" evidence="2">
    <location>
        <begin position="145"/>
        <end position="167"/>
    </location>
</feature>
<reference evidence="3 4" key="1">
    <citation type="journal article" date="2014" name="BMC Genomics">
        <title>Genome sequencing of four Aureobasidium pullulans varieties: biotechnological potential, stress tolerance, and description of new species.</title>
        <authorList>
            <person name="Gostin Ar C."/>
            <person name="Ohm R.A."/>
            <person name="Kogej T."/>
            <person name="Sonjak S."/>
            <person name="Turk M."/>
            <person name="Zajc J."/>
            <person name="Zalar P."/>
            <person name="Grube M."/>
            <person name="Sun H."/>
            <person name="Han J."/>
            <person name="Sharma A."/>
            <person name="Chiniquy J."/>
            <person name="Ngan C.Y."/>
            <person name="Lipzen A."/>
            <person name="Barry K."/>
            <person name="Grigoriev I.V."/>
            <person name="Gunde-Cimerman N."/>
        </authorList>
    </citation>
    <scope>NUCLEOTIDE SEQUENCE [LARGE SCALE GENOMIC DNA]</scope>
    <source>
        <strain evidence="3 4">CBS 110374</strain>
    </source>
</reference>
<evidence type="ECO:0000313" key="4">
    <source>
        <dbReference type="Proteomes" id="UP000030672"/>
    </source>
</evidence>
<dbReference type="RefSeq" id="XP_040878387.1">
    <property type="nucleotide sequence ID" value="XM_041022251.1"/>
</dbReference>